<sequence length="70" mass="8073">MFPPLNIAEANKKVRLLRTSMQKRRFKVTGIKTKIGQKNDPRISGLAEQKLQIVLVPMERSDSSGWLYMK</sequence>
<dbReference type="AlphaFoldDB" id="A0A974I0B5"/>
<gene>
    <name evidence="1" type="ORF">XELAEV_18008747mg</name>
</gene>
<evidence type="ECO:0000313" key="2">
    <source>
        <dbReference type="Proteomes" id="UP000694892"/>
    </source>
</evidence>
<organism evidence="1 2">
    <name type="scientific">Xenopus laevis</name>
    <name type="common">African clawed frog</name>
    <dbReference type="NCBI Taxonomy" id="8355"/>
    <lineage>
        <taxon>Eukaryota</taxon>
        <taxon>Metazoa</taxon>
        <taxon>Chordata</taxon>
        <taxon>Craniata</taxon>
        <taxon>Vertebrata</taxon>
        <taxon>Euteleostomi</taxon>
        <taxon>Amphibia</taxon>
        <taxon>Batrachia</taxon>
        <taxon>Anura</taxon>
        <taxon>Pipoidea</taxon>
        <taxon>Pipidae</taxon>
        <taxon>Xenopodinae</taxon>
        <taxon>Xenopus</taxon>
        <taxon>Xenopus</taxon>
    </lineage>
</organism>
<evidence type="ECO:0000313" key="1">
    <source>
        <dbReference type="EMBL" id="OCT96541.1"/>
    </source>
</evidence>
<reference evidence="2" key="1">
    <citation type="journal article" date="2016" name="Nature">
        <title>Genome evolution in the allotetraploid frog Xenopus laevis.</title>
        <authorList>
            <person name="Session A.M."/>
            <person name="Uno Y."/>
            <person name="Kwon T."/>
            <person name="Chapman J.A."/>
            <person name="Toyoda A."/>
            <person name="Takahashi S."/>
            <person name="Fukui A."/>
            <person name="Hikosaka A."/>
            <person name="Suzuki A."/>
            <person name="Kondo M."/>
            <person name="van Heeringen S.J."/>
            <person name="Quigley I."/>
            <person name="Heinz S."/>
            <person name="Ogino H."/>
            <person name="Ochi H."/>
            <person name="Hellsten U."/>
            <person name="Lyons J.B."/>
            <person name="Simakov O."/>
            <person name="Putnam N."/>
            <person name="Stites J."/>
            <person name="Kuroki Y."/>
            <person name="Tanaka T."/>
            <person name="Michiue T."/>
            <person name="Watanabe M."/>
            <person name="Bogdanovic O."/>
            <person name="Lister R."/>
            <person name="Georgiou G."/>
            <person name="Paranjpe S.S."/>
            <person name="van Kruijsbergen I."/>
            <person name="Shu S."/>
            <person name="Carlson J."/>
            <person name="Kinoshita T."/>
            <person name="Ohta Y."/>
            <person name="Mawaribuchi S."/>
            <person name="Jenkins J."/>
            <person name="Grimwood J."/>
            <person name="Schmutz J."/>
            <person name="Mitros T."/>
            <person name="Mozaffari S.V."/>
            <person name="Suzuki Y."/>
            <person name="Haramoto Y."/>
            <person name="Yamamoto T.S."/>
            <person name="Takagi C."/>
            <person name="Heald R."/>
            <person name="Miller K."/>
            <person name="Haudenschild C."/>
            <person name="Kitzman J."/>
            <person name="Nakayama T."/>
            <person name="Izutsu Y."/>
            <person name="Robert J."/>
            <person name="Fortriede J."/>
            <person name="Burns K."/>
            <person name="Lotay V."/>
            <person name="Karimi K."/>
            <person name="Yasuoka Y."/>
            <person name="Dichmann D.S."/>
            <person name="Flajnik M.F."/>
            <person name="Houston D.W."/>
            <person name="Shendure J."/>
            <person name="DuPasquier L."/>
            <person name="Vize P.D."/>
            <person name="Zorn A.M."/>
            <person name="Ito M."/>
            <person name="Marcotte E.M."/>
            <person name="Wallingford J.B."/>
            <person name="Ito Y."/>
            <person name="Asashima M."/>
            <person name="Ueno N."/>
            <person name="Matsuda Y."/>
            <person name="Veenstra G.J."/>
            <person name="Fujiyama A."/>
            <person name="Harland R.M."/>
            <person name="Taira M."/>
            <person name="Rokhsar D.S."/>
        </authorList>
    </citation>
    <scope>NUCLEOTIDE SEQUENCE [LARGE SCALE GENOMIC DNA]</scope>
    <source>
        <strain evidence="2">J</strain>
    </source>
</reference>
<proteinExistence type="predicted"/>
<name>A0A974I0B5_XENLA</name>
<dbReference type="EMBL" id="CM004467">
    <property type="protein sequence ID" value="OCT96541.1"/>
    <property type="molecule type" value="Genomic_DNA"/>
</dbReference>
<protein>
    <submittedName>
        <fullName evidence="1">Uncharacterized protein</fullName>
    </submittedName>
</protein>
<dbReference type="Proteomes" id="UP000694892">
    <property type="component" value="Chromosome 1S"/>
</dbReference>
<accession>A0A974I0B5</accession>